<sequence length="69" mass="7792">MSRKNIGIVEMANELGWNRGTLARKLSKRSPLNLNEAFDIQQRFFPGLDIVYLFQEAKCSNSGQSDEAS</sequence>
<organism evidence="1">
    <name type="scientific">Siphoviridae sp. ct5Px37</name>
    <dbReference type="NCBI Taxonomy" id="2826293"/>
    <lineage>
        <taxon>Viruses</taxon>
        <taxon>Duplodnaviria</taxon>
        <taxon>Heunggongvirae</taxon>
        <taxon>Uroviricota</taxon>
        <taxon>Caudoviricetes</taxon>
    </lineage>
</organism>
<protein>
    <submittedName>
        <fullName evidence="1">LAMBDA REPRESSOR (TRIPLE MUTANT)/DNA COMPLEX-DNA COMPLEX, DOUBLE HELIX, TRANSCRIPTION-DNA.1A</fullName>
    </submittedName>
</protein>
<reference evidence="1" key="1">
    <citation type="journal article" date="2021" name="Proc. Natl. Acad. Sci. U.S.A.">
        <title>A Catalog of Tens of Thousands of Viruses from Human Metagenomes Reveals Hidden Associations with Chronic Diseases.</title>
        <authorList>
            <person name="Tisza M.J."/>
            <person name="Buck C.B."/>
        </authorList>
    </citation>
    <scope>NUCLEOTIDE SEQUENCE</scope>
    <source>
        <strain evidence="1">Ct5Px37</strain>
    </source>
</reference>
<dbReference type="EMBL" id="BK015055">
    <property type="protein sequence ID" value="DAD89199.1"/>
    <property type="molecule type" value="Genomic_DNA"/>
</dbReference>
<proteinExistence type="predicted"/>
<accession>A0A8S5N4F5</accession>
<name>A0A8S5N4F5_9CAUD</name>
<evidence type="ECO:0000313" key="1">
    <source>
        <dbReference type="EMBL" id="DAD89199.1"/>
    </source>
</evidence>